<dbReference type="Proteomes" id="UP000479114">
    <property type="component" value="Chromosome"/>
</dbReference>
<protein>
    <recommendedName>
        <fullName evidence="4">DUF4358 domain-containing protein</fullName>
    </recommendedName>
</protein>
<reference evidence="2 3" key="1">
    <citation type="submission" date="2020-02" db="EMBL/GenBank/DDBJ databases">
        <title>Paenibacillus sp. nov., isolated from rhizosphere soil of tomato.</title>
        <authorList>
            <person name="Weon H.-Y."/>
            <person name="Lee S.A."/>
        </authorList>
    </citation>
    <scope>NUCLEOTIDE SEQUENCE [LARGE SCALE GENOMIC DNA]</scope>
    <source>
        <strain evidence="2 3">14171R-81</strain>
    </source>
</reference>
<dbReference type="PROSITE" id="PS51257">
    <property type="entry name" value="PROKAR_LIPOPROTEIN"/>
    <property type="match status" value="1"/>
</dbReference>
<organism evidence="2 3">
    <name type="scientific">Paenibacillus rhizovicinus</name>
    <dbReference type="NCBI Taxonomy" id="2704463"/>
    <lineage>
        <taxon>Bacteria</taxon>
        <taxon>Bacillati</taxon>
        <taxon>Bacillota</taxon>
        <taxon>Bacilli</taxon>
        <taxon>Bacillales</taxon>
        <taxon>Paenibacillaceae</taxon>
        <taxon>Paenibacillus</taxon>
    </lineage>
</organism>
<evidence type="ECO:0000313" key="2">
    <source>
        <dbReference type="EMBL" id="QHW33702.1"/>
    </source>
</evidence>
<proteinExistence type="predicted"/>
<keyword evidence="3" id="KW-1185">Reference proteome</keyword>
<feature type="signal peptide" evidence="1">
    <location>
        <begin position="1"/>
        <end position="22"/>
    </location>
</feature>
<feature type="chain" id="PRO_5025584371" description="DUF4358 domain-containing protein" evidence="1">
    <location>
        <begin position="23"/>
        <end position="177"/>
    </location>
</feature>
<evidence type="ECO:0000256" key="1">
    <source>
        <dbReference type="SAM" id="SignalP"/>
    </source>
</evidence>
<name>A0A6C0PAW6_9BACL</name>
<evidence type="ECO:0008006" key="4">
    <source>
        <dbReference type="Google" id="ProtNLM"/>
    </source>
</evidence>
<sequence>MKIRMMVSILVLVAVLSGCASGSDGENNRETKTEGITVRNTAHNHESNVTLEMVTQALENQGLKLLQLTPEGGSSSFDVLNDVRATTFAIDTYTMDKSDTDEVDGSLHANVDVYIFVFDSVQARNEGHQALQDKVARANFVIVPSVYEKENILVIYFKIPADKAEYDEMIKGAVGAL</sequence>
<dbReference type="AlphaFoldDB" id="A0A6C0PAW6"/>
<dbReference type="KEGG" id="prz:GZH47_24830"/>
<evidence type="ECO:0000313" key="3">
    <source>
        <dbReference type="Proteomes" id="UP000479114"/>
    </source>
</evidence>
<gene>
    <name evidence="2" type="ORF">GZH47_24830</name>
</gene>
<keyword evidence="1" id="KW-0732">Signal</keyword>
<dbReference type="EMBL" id="CP048286">
    <property type="protein sequence ID" value="QHW33702.1"/>
    <property type="molecule type" value="Genomic_DNA"/>
</dbReference>
<dbReference type="RefSeq" id="WP_162643700.1">
    <property type="nucleotide sequence ID" value="NZ_CP048286.1"/>
</dbReference>
<accession>A0A6C0PAW6</accession>